<keyword evidence="3" id="KW-0158">Chromosome</keyword>
<protein>
    <submittedName>
        <fullName evidence="12">Mis12-domain-containing protein</fullName>
    </submittedName>
</protein>
<evidence type="ECO:0000256" key="9">
    <source>
        <dbReference type="ARBA" id="ARBA00023328"/>
    </source>
</evidence>
<evidence type="ECO:0000256" key="6">
    <source>
        <dbReference type="ARBA" id="ARBA00022838"/>
    </source>
</evidence>
<dbReference type="GO" id="GO:0051382">
    <property type="term" value="P:kinetochore assembly"/>
    <property type="evidence" value="ECO:0007669"/>
    <property type="project" value="TreeGrafter"/>
</dbReference>
<evidence type="ECO:0000256" key="11">
    <source>
        <dbReference type="SAM" id="MobiDB-lite"/>
    </source>
</evidence>
<keyword evidence="7 10" id="KW-0175">Coiled coil</keyword>
<evidence type="ECO:0000313" key="12">
    <source>
        <dbReference type="EMBL" id="KAK7063816.1"/>
    </source>
</evidence>
<evidence type="ECO:0000256" key="2">
    <source>
        <dbReference type="ARBA" id="ARBA00008643"/>
    </source>
</evidence>
<dbReference type="PANTHER" id="PTHR14527:SF2">
    <property type="entry name" value="PROTEIN MIS12 HOMOLOG"/>
    <property type="match status" value="1"/>
</dbReference>
<keyword evidence="6" id="KW-0995">Kinetochore</keyword>
<comment type="subcellular location">
    <subcellularLocation>
        <location evidence="1">Chromosome</location>
        <location evidence="1">Centromere</location>
        <location evidence="1">Kinetochore</location>
    </subcellularLocation>
</comment>
<keyword evidence="13" id="KW-1185">Reference proteome</keyword>
<dbReference type="InterPro" id="IPR008685">
    <property type="entry name" value="Centromere_Mis12"/>
</dbReference>
<gene>
    <name evidence="12" type="ORF">R3P38DRAFT_2820525</name>
</gene>
<sequence>MGTSDAPQALIPPQLLTEALGFSPQLLLDDIINVANHAVQDGVNGTEDFLQQRAAQHNDTENNQEIEQGLVAFQTLLEFHTDVAFDFFEAWSLRNIFAVPADLPLVLPHHEHLDLTHTPEMEQELMDEVEQLRNALENQRRLKRHLIRTNHKKSTELRKTRQLYENLAVYESTAAAKSLPAALLELQKSVATLPELKPVTIAALTQFQHTEAGKRQWEMGTPGYINWAVSQLRVKAKESGGEELIPDLDNAEMYRRASAAMLEVDRELGADSDGDVSMEEEQTEG</sequence>
<feature type="region of interest" description="Disordered" evidence="11">
    <location>
        <begin position="265"/>
        <end position="285"/>
    </location>
</feature>
<evidence type="ECO:0000256" key="4">
    <source>
        <dbReference type="ARBA" id="ARBA00022618"/>
    </source>
</evidence>
<dbReference type="GO" id="GO:0000070">
    <property type="term" value="P:mitotic sister chromatid segregation"/>
    <property type="evidence" value="ECO:0007669"/>
    <property type="project" value="TreeGrafter"/>
</dbReference>
<dbReference type="GO" id="GO:0051301">
    <property type="term" value="P:cell division"/>
    <property type="evidence" value="ECO:0007669"/>
    <property type="project" value="UniProtKB-KW"/>
</dbReference>
<feature type="coiled-coil region" evidence="10">
    <location>
        <begin position="122"/>
        <end position="149"/>
    </location>
</feature>
<evidence type="ECO:0000256" key="5">
    <source>
        <dbReference type="ARBA" id="ARBA00022776"/>
    </source>
</evidence>
<keyword evidence="8" id="KW-0131">Cell cycle</keyword>
<evidence type="ECO:0000313" key="13">
    <source>
        <dbReference type="Proteomes" id="UP001362999"/>
    </source>
</evidence>
<dbReference type="EMBL" id="JAWWNJ010000001">
    <property type="protein sequence ID" value="KAK7063816.1"/>
    <property type="molecule type" value="Genomic_DNA"/>
</dbReference>
<keyword evidence="9" id="KW-0137">Centromere</keyword>
<keyword evidence="4" id="KW-0132">Cell division</keyword>
<feature type="compositionally biased region" description="Acidic residues" evidence="11">
    <location>
        <begin position="270"/>
        <end position="285"/>
    </location>
</feature>
<comment type="caution">
    <text evidence="12">The sequence shown here is derived from an EMBL/GenBank/DDBJ whole genome shotgun (WGS) entry which is preliminary data.</text>
</comment>
<dbReference type="Pfam" id="PF05859">
    <property type="entry name" value="Mis12"/>
    <property type="match status" value="1"/>
</dbReference>
<dbReference type="GO" id="GO:0000444">
    <property type="term" value="C:MIS12/MIND type complex"/>
    <property type="evidence" value="ECO:0007669"/>
    <property type="project" value="TreeGrafter"/>
</dbReference>
<evidence type="ECO:0000256" key="1">
    <source>
        <dbReference type="ARBA" id="ARBA00004629"/>
    </source>
</evidence>
<evidence type="ECO:0000256" key="3">
    <source>
        <dbReference type="ARBA" id="ARBA00022454"/>
    </source>
</evidence>
<dbReference type="GO" id="GO:0005634">
    <property type="term" value="C:nucleus"/>
    <property type="evidence" value="ECO:0007669"/>
    <property type="project" value="InterPro"/>
</dbReference>
<name>A0AAW0EH00_9AGAR</name>
<evidence type="ECO:0000256" key="7">
    <source>
        <dbReference type="ARBA" id="ARBA00023054"/>
    </source>
</evidence>
<comment type="similarity">
    <text evidence="2">Belongs to the mis12 family.</text>
</comment>
<organism evidence="12 13">
    <name type="scientific">Favolaschia claudopus</name>
    <dbReference type="NCBI Taxonomy" id="2862362"/>
    <lineage>
        <taxon>Eukaryota</taxon>
        <taxon>Fungi</taxon>
        <taxon>Dikarya</taxon>
        <taxon>Basidiomycota</taxon>
        <taxon>Agaricomycotina</taxon>
        <taxon>Agaricomycetes</taxon>
        <taxon>Agaricomycetidae</taxon>
        <taxon>Agaricales</taxon>
        <taxon>Marasmiineae</taxon>
        <taxon>Mycenaceae</taxon>
        <taxon>Favolaschia</taxon>
    </lineage>
</organism>
<dbReference type="PANTHER" id="PTHR14527">
    <property type="entry name" value="PROTEIN MIS12 HOMOLOG"/>
    <property type="match status" value="1"/>
</dbReference>
<dbReference type="AlphaFoldDB" id="A0AAW0EH00"/>
<dbReference type="Proteomes" id="UP001362999">
    <property type="component" value="Unassembled WGS sequence"/>
</dbReference>
<reference evidence="12 13" key="1">
    <citation type="journal article" date="2024" name="J Genomics">
        <title>Draft genome sequencing and assembly of Favolaschia claudopus CIRM-BRFM 2984 isolated from oak limbs.</title>
        <authorList>
            <person name="Navarro D."/>
            <person name="Drula E."/>
            <person name="Chaduli D."/>
            <person name="Cazenave R."/>
            <person name="Ahrendt S."/>
            <person name="Wang J."/>
            <person name="Lipzen A."/>
            <person name="Daum C."/>
            <person name="Barry K."/>
            <person name="Grigoriev I.V."/>
            <person name="Favel A."/>
            <person name="Rosso M.N."/>
            <person name="Martin F."/>
        </authorList>
    </citation>
    <scope>NUCLEOTIDE SEQUENCE [LARGE SCALE GENOMIC DNA]</scope>
    <source>
        <strain evidence="12 13">CIRM-BRFM 2984</strain>
    </source>
</reference>
<keyword evidence="5" id="KW-0498">Mitosis</keyword>
<evidence type="ECO:0000256" key="8">
    <source>
        <dbReference type="ARBA" id="ARBA00023306"/>
    </source>
</evidence>
<evidence type="ECO:0000256" key="10">
    <source>
        <dbReference type="SAM" id="Coils"/>
    </source>
</evidence>
<accession>A0AAW0EH00</accession>
<proteinExistence type="inferred from homology"/>